<evidence type="ECO:0000313" key="4">
    <source>
        <dbReference type="Proteomes" id="UP001589738"/>
    </source>
</evidence>
<evidence type="ECO:0000313" key="3">
    <source>
        <dbReference type="EMBL" id="MFC0478203.1"/>
    </source>
</evidence>
<evidence type="ECO:0000256" key="2">
    <source>
        <dbReference type="ARBA" id="ARBA00023134"/>
    </source>
</evidence>
<dbReference type="PANTHER" id="PTHR34784">
    <property type="entry name" value="50S RIBOSOMAL PROTEIN L34"/>
    <property type="match status" value="1"/>
</dbReference>
<dbReference type="PANTHER" id="PTHR34784:SF1">
    <property type="entry name" value="50S RIBOSOMAL PROTEIN L34"/>
    <property type="match status" value="1"/>
</dbReference>
<sequence>MDQIMFIETGMGIDVHGQNVTKAAIRAVQNAIHFNSMPGIRTVLPENKLENMKVNVKLAVPGDKELLDIEAVKAVLPYGEVTVHIQDGGMLTTSGIVLPDKEDKNDLMYIVVAAVEVGY</sequence>
<dbReference type="RefSeq" id="WP_377059193.1">
    <property type="nucleotide sequence ID" value="NZ_JBHLUU010000127.1"/>
</dbReference>
<keyword evidence="2" id="KW-0342">GTP-binding</keyword>
<dbReference type="InterPro" id="IPR037103">
    <property type="entry name" value="Tubulin/FtsZ-like_C"/>
</dbReference>
<organism evidence="3 4">
    <name type="scientific">Robertmurraya beringensis</name>
    <dbReference type="NCBI Taxonomy" id="641660"/>
    <lineage>
        <taxon>Bacteria</taxon>
        <taxon>Bacillati</taxon>
        <taxon>Bacillota</taxon>
        <taxon>Bacilli</taxon>
        <taxon>Bacillales</taxon>
        <taxon>Bacillaceae</taxon>
        <taxon>Robertmurraya</taxon>
    </lineage>
</organism>
<keyword evidence="1" id="KW-0547">Nucleotide-binding</keyword>
<dbReference type="Proteomes" id="UP001589738">
    <property type="component" value="Unassembled WGS sequence"/>
</dbReference>
<dbReference type="EMBL" id="JBHLUU010000127">
    <property type="protein sequence ID" value="MFC0478203.1"/>
    <property type="molecule type" value="Genomic_DNA"/>
</dbReference>
<evidence type="ECO:0000256" key="1">
    <source>
        <dbReference type="ARBA" id="ARBA00022741"/>
    </source>
</evidence>
<gene>
    <name evidence="3" type="ORF">ACFFHF_23730</name>
</gene>
<name>A0ABV6KY50_9BACI</name>
<dbReference type="Gene3D" id="3.30.1330.20">
    <property type="entry name" value="Tubulin/FtsZ, C-terminal domain"/>
    <property type="match status" value="1"/>
</dbReference>
<protein>
    <submittedName>
        <fullName evidence="3">Lin0512 family protein</fullName>
    </submittedName>
</protein>
<dbReference type="Pfam" id="PF09585">
    <property type="entry name" value="Lin0512_fam"/>
    <property type="match status" value="1"/>
</dbReference>
<accession>A0ABV6KY50</accession>
<keyword evidence="4" id="KW-1185">Reference proteome</keyword>
<reference evidence="3 4" key="1">
    <citation type="submission" date="2024-09" db="EMBL/GenBank/DDBJ databases">
        <authorList>
            <person name="Sun Q."/>
            <person name="Mori K."/>
        </authorList>
    </citation>
    <scope>NUCLEOTIDE SEQUENCE [LARGE SCALE GENOMIC DNA]</scope>
    <source>
        <strain evidence="3 4">CGMCC 1.9126</strain>
    </source>
</reference>
<comment type="caution">
    <text evidence="3">The sequence shown here is derived from an EMBL/GenBank/DDBJ whole genome shotgun (WGS) entry which is preliminary data.</text>
</comment>
<dbReference type="NCBIfam" id="TIGR02058">
    <property type="entry name" value="lin0512_fam"/>
    <property type="match status" value="1"/>
</dbReference>
<proteinExistence type="predicted"/>
<dbReference type="InterPro" id="IPR011719">
    <property type="entry name" value="CHP02058"/>
</dbReference>